<gene>
    <name evidence="2" type="ORF">SNE40_016368</name>
</gene>
<dbReference type="PANTHER" id="PTHR15505:SF4">
    <property type="entry name" value="RIIA DOMAIN-CONTAINING PROTEIN 1"/>
    <property type="match status" value="1"/>
</dbReference>
<name>A0AAN8JD51_PATCE</name>
<dbReference type="Proteomes" id="UP001347796">
    <property type="component" value="Unassembled WGS sequence"/>
</dbReference>
<comment type="caution">
    <text evidence="2">The sequence shown here is derived from an EMBL/GenBank/DDBJ whole genome shotgun (WGS) entry which is preliminary data.</text>
</comment>
<accession>A0AAN8JD51</accession>
<evidence type="ECO:0000313" key="3">
    <source>
        <dbReference type="Proteomes" id="UP001347796"/>
    </source>
</evidence>
<dbReference type="Pfam" id="PF02197">
    <property type="entry name" value="RIIa"/>
    <property type="match status" value="1"/>
</dbReference>
<keyword evidence="3" id="KW-1185">Reference proteome</keyword>
<protein>
    <recommendedName>
        <fullName evidence="1">RIIa domain-containing protein</fullName>
    </recommendedName>
</protein>
<evidence type="ECO:0000259" key="1">
    <source>
        <dbReference type="Pfam" id="PF02197"/>
    </source>
</evidence>
<sequence>MEPNDLGDGQKLGALSIEQQTKLNNFKIQTRLGNEKYLCDHPEVECLLGGFLADVLTSRPGNIQEFAAEYFTQPNLNTIVEKQMEDRQARIKQNKVLQKI</sequence>
<dbReference type="AlphaFoldDB" id="A0AAN8JD51"/>
<dbReference type="PANTHER" id="PTHR15505">
    <property type="entry name" value="RIIA DOMAIN-CONTAINING PROTEIN 1"/>
    <property type="match status" value="1"/>
</dbReference>
<dbReference type="InterPro" id="IPR003117">
    <property type="entry name" value="cAMP_dep_PK_reg_su_I/II_a/b"/>
</dbReference>
<dbReference type="Gene3D" id="1.20.890.10">
    <property type="entry name" value="cAMP-dependent protein kinase regulatory subunit, dimerization-anchoring domain"/>
    <property type="match status" value="1"/>
</dbReference>
<proteinExistence type="predicted"/>
<feature type="domain" description="RIIa" evidence="1">
    <location>
        <begin position="47"/>
        <end position="72"/>
    </location>
</feature>
<organism evidence="2 3">
    <name type="scientific">Patella caerulea</name>
    <name type="common">Rayed Mediterranean limpet</name>
    <dbReference type="NCBI Taxonomy" id="87958"/>
    <lineage>
        <taxon>Eukaryota</taxon>
        <taxon>Metazoa</taxon>
        <taxon>Spiralia</taxon>
        <taxon>Lophotrochozoa</taxon>
        <taxon>Mollusca</taxon>
        <taxon>Gastropoda</taxon>
        <taxon>Patellogastropoda</taxon>
        <taxon>Patelloidea</taxon>
        <taxon>Patellidae</taxon>
        <taxon>Patella</taxon>
    </lineage>
</organism>
<dbReference type="InterPro" id="IPR059162">
    <property type="entry name" value="RIIAD1"/>
</dbReference>
<reference evidence="2 3" key="1">
    <citation type="submission" date="2024-01" db="EMBL/GenBank/DDBJ databases">
        <title>The genome of the rayed Mediterranean limpet Patella caerulea (Linnaeus, 1758).</title>
        <authorList>
            <person name="Anh-Thu Weber A."/>
            <person name="Halstead-Nussloch G."/>
        </authorList>
    </citation>
    <scope>NUCLEOTIDE SEQUENCE [LARGE SCALE GENOMIC DNA]</scope>
    <source>
        <strain evidence="2">AATW-2023a</strain>
        <tissue evidence="2">Whole specimen</tissue>
    </source>
</reference>
<dbReference type="SUPFAM" id="SSF47391">
    <property type="entry name" value="Dimerization-anchoring domain of cAMP-dependent PK regulatory subunit"/>
    <property type="match status" value="1"/>
</dbReference>
<dbReference type="CDD" id="cd22971">
    <property type="entry name" value="DD_RIIAD1"/>
    <property type="match status" value="1"/>
</dbReference>
<evidence type="ECO:0000313" key="2">
    <source>
        <dbReference type="EMBL" id="KAK6172775.1"/>
    </source>
</evidence>
<dbReference type="EMBL" id="JAZGQO010000011">
    <property type="protein sequence ID" value="KAK6172775.1"/>
    <property type="molecule type" value="Genomic_DNA"/>
</dbReference>